<dbReference type="AlphaFoldDB" id="A0A8J6EYJ5"/>
<evidence type="ECO:0000256" key="1">
    <source>
        <dbReference type="SAM" id="Phobius"/>
    </source>
</evidence>
<feature type="transmembrane region" description="Helical" evidence="1">
    <location>
        <begin position="49"/>
        <end position="69"/>
    </location>
</feature>
<sequence length="96" mass="11125">MKGKIERPIFVLVWGKFKQFASTLINNIFFSIYSWIYKGFVGKGKSQDHLLMFPISNVMEMSTAVYWWWPSVRLSHRTKPQTSAEEADHPMSIGAP</sequence>
<gene>
    <name evidence="2" type="ORF">GDO78_002542</name>
</gene>
<dbReference type="Proteomes" id="UP000770717">
    <property type="component" value="Unassembled WGS sequence"/>
</dbReference>
<reference evidence="2" key="1">
    <citation type="thesis" date="2020" institute="ProQuest LLC" country="789 East Eisenhower Parkway, Ann Arbor, MI, USA">
        <title>Comparative Genomics and Chromosome Evolution.</title>
        <authorList>
            <person name="Mudd A.B."/>
        </authorList>
    </citation>
    <scope>NUCLEOTIDE SEQUENCE</scope>
    <source>
        <strain evidence="2">HN-11 Male</strain>
        <tissue evidence="2">Kidney and liver</tissue>
    </source>
</reference>
<evidence type="ECO:0000313" key="2">
    <source>
        <dbReference type="EMBL" id="KAG9477195.1"/>
    </source>
</evidence>
<evidence type="ECO:0000313" key="3">
    <source>
        <dbReference type="Proteomes" id="UP000770717"/>
    </source>
</evidence>
<comment type="caution">
    <text evidence="2">The sequence shown here is derived from an EMBL/GenBank/DDBJ whole genome shotgun (WGS) entry which is preliminary data.</text>
</comment>
<organism evidence="2 3">
    <name type="scientific">Eleutherodactylus coqui</name>
    <name type="common">Puerto Rican coqui</name>
    <dbReference type="NCBI Taxonomy" id="57060"/>
    <lineage>
        <taxon>Eukaryota</taxon>
        <taxon>Metazoa</taxon>
        <taxon>Chordata</taxon>
        <taxon>Craniata</taxon>
        <taxon>Vertebrata</taxon>
        <taxon>Euteleostomi</taxon>
        <taxon>Amphibia</taxon>
        <taxon>Batrachia</taxon>
        <taxon>Anura</taxon>
        <taxon>Neobatrachia</taxon>
        <taxon>Hyloidea</taxon>
        <taxon>Eleutherodactylidae</taxon>
        <taxon>Eleutherodactylinae</taxon>
        <taxon>Eleutherodactylus</taxon>
        <taxon>Eleutherodactylus</taxon>
    </lineage>
</organism>
<keyword evidence="3" id="KW-1185">Reference proteome</keyword>
<proteinExistence type="predicted"/>
<keyword evidence="1" id="KW-1133">Transmembrane helix</keyword>
<feature type="transmembrane region" description="Helical" evidence="1">
    <location>
        <begin position="20"/>
        <end position="37"/>
    </location>
</feature>
<name>A0A8J6EYJ5_ELECQ</name>
<protein>
    <submittedName>
        <fullName evidence="2">Uncharacterized protein</fullName>
    </submittedName>
</protein>
<keyword evidence="1" id="KW-0472">Membrane</keyword>
<keyword evidence="1" id="KW-0812">Transmembrane</keyword>
<dbReference type="EMBL" id="WNTK01000010">
    <property type="protein sequence ID" value="KAG9477195.1"/>
    <property type="molecule type" value="Genomic_DNA"/>
</dbReference>
<accession>A0A8J6EYJ5</accession>